<dbReference type="GO" id="GO:0032153">
    <property type="term" value="C:cell division site"/>
    <property type="evidence" value="ECO:0007669"/>
    <property type="project" value="UniProtKB-UniRule"/>
</dbReference>
<reference evidence="8" key="1">
    <citation type="submission" date="2016-04" db="EMBL/GenBank/DDBJ databases">
        <authorList>
            <person name="Evans L.H."/>
            <person name="Alamgir A."/>
            <person name="Owens N."/>
            <person name="Weber N.D."/>
            <person name="Virtaneva K."/>
            <person name="Barbian K."/>
            <person name="Babar A."/>
            <person name="Rosenke K."/>
        </authorList>
    </citation>
    <scope>NUCLEOTIDE SEQUENCE</scope>
    <source>
        <strain evidence="8">86</strain>
    </source>
</reference>
<evidence type="ECO:0000256" key="3">
    <source>
        <dbReference type="ARBA" id="ARBA00023136"/>
    </source>
</evidence>
<dbReference type="InterPro" id="IPR003494">
    <property type="entry name" value="SHS2_FtsA"/>
</dbReference>
<keyword evidence="3 5" id="KW-0472">Membrane</keyword>
<proteinExistence type="inferred from homology"/>
<dbReference type="AlphaFoldDB" id="A0A212JKF0"/>
<evidence type="ECO:0000313" key="8">
    <source>
        <dbReference type="EMBL" id="SBV99929.1"/>
    </source>
</evidence>
<keyword evidence="2 5" id="KW-0132">Cell division</keyword>
<evidence type="ECO:0000259" key="7">
    <source>
        <dbReference type="SMART" id="SM00842"/>
    </source>
</evidence>
<protein>
    <recommendedName>
        <fullName evidence="5 6">Cell division protein FtsA</fullName>
    </recommendedName>
</protein>
<dbReference type="GO" id="GO:0043093">
    <property type="term" value="P:FtsZ-dependent cytokinesis"/>
    <property type="evidence" value="ECO:0007669"/>
    <property type="project" value="UniProtKB-UniRule"/>
</dbReference>
<dbReference type="Pfam" id="PF14450">
    <property type="entry name" value="FtsA"/>
    <property type="match status" value="1"/>
</dbReference>
<name>A0A212JKF0_9PROT</name>
<keyword evidence="1 5" id="KW-1003">Cell membrane</keyword>
<comment type="similarity">
    <text evidence="5 6">Belongs to the FtsA/MreB family.</text>
</comment>
<dbReference type="Gene3D" id="3.30.420.40">
    <property type="match status" value="2"/>
</dbReference>
<dbReference type="GO" id="GO:0009898">
    <property type="term" value="C:cytoplasmic side of plasma membrane"/>
    <property type="evidence" value="ECO:0007669"/>
    <property type="project" value="UniProtKB-UniRule"/>
</dbReference>
<comment type="subunit">
    <text evidence="5">Self-interacts. Interacts with FtsZ.</text>
</comment>
<dbReference type="PANTHER" id="PTHR32432:SF4">
    <property type="entry name" value="CELL DIVISION PROTEIN FTSA"/>
    <property type="match status" value="1"/>
</dbReference>
<feature type="domain" description="SHS2" evidence="7">
    <location>
        <begin position="13"/>
        <end position="205"/>
    </location>
</feature>
<dbReference type="EMBL" id="FLUO01000001">
    <property type="protein sequence ID" value="SBV99929.1"/>
    <property type="molecule type" value="Genomic_DNA"/>
</dbReference>
<comment type="function">
    <text evidence="5 6">Cell division protein that is involved in the assembly of the Z ring. May serve as a membrane anchor for the Z ring.</text>
</comment>
<dbReference type="HAMAP" id="MF_02033">
    <property type="entry name" value="FtsA"/>
    <property type="match status" value="1"/>
</dbReference>
<organism evidence="8">
    <name type="scientific">uncultured Alphaproteobacteria bacterium</name>
    <dbReference type="NCBI Taxonomy" id="91750"/>
    <lineage>
        <taxon>Bacteria</taxon>
        <taxon>Pseudomonadati</taxon>
        <taxon>Pseudomonadota</taxon>
        <taxon>Alphaproteobacteria</taxon>
        <taxon>environmental samples</taxon>
    </lineage>
</organism>
<evidence type="ECO:0000256" key="6">
    <source>
        <dbReference type="PIRNR" id="PIRNR003101"/>
    </source>
</evidence>
<dbReference type="Pfam" id="PF02491">
    <property type="entry name" value="SHS2_FTSA"/>
    <property type="match status" value="1"/>
</dbReference>
<evidence type="ECO:0000256" key="5">
    <source>
        <dbReference type="HAMAP-Rule" id="MF_02033"/>
    </source>
</evidence>
<accession>A0A212JKF0</accession>
<dbReference type="InterPro" id="IPR050696">
    <property type="entry name" value="FtsA/MreB"/>
</dbReference>
<dbReference type="NCBIfam" id="TIGR01174">
    <property type="entry name" value="ftsA"/>
    <property type="match status" value="1"/>
</dbReference>
<dbReference type="InterPro" id="IPR043129">
    <property type="entry name" value="ATPase_NBD"/>
</dbReference>
<evidence type="ECO:0000256" key="2">
    <source>
        <dbReference type="ARBA" id="ARBA00022618"/>
    </source>
</evidence>
<dbReference type="SUPFAM" id="SSF53067">
    <property type="entry name" value="Actin-like ATPase domain"/>
    <property type="match status" value="2"/>
</dbReference>
<evidence type="ECO:0000256" key="1">
    <source>
        <dbReference type="ARBA" id="ARBA00022475"/>
    </source>
</evidence>
<dbReference type="SMART" id="SM00842">
    <property type="entry name" value="FtsA"/>
    <property type="match status" value="1"/>
</dbReference>
<keyword evidence="4 5" id="KW-0131">Cell cycle</keyword>
<evidence type="ECO:0000256" key="4">
    <source>
        <dbReference type="ARBA" id="ARBA00023306"/>
    </source>
</evidence>
<gene>
    <name evidence="5 8" type="primary">ftsA</name>
    <name evidence="8" type="ORF">KL86APRO_11234</name>
</gene>
<comment type="subcellular location">
    <subcellularLocation>
        <location evidence="5">Cell membrane</location>
        <topology evidence="5">Peripheral membrane protein</topology>
        <orientation evidence="5">Cytoplasmic side</orientation>
    </subcellularLocation>
    <text evidence="5">Localizes to the Z ring in an FtsZ-dependent manner. Targeted to the membrane through a conserved C-terminal amphipathic helix.</text>
</comment>
<dbReference type="InterPro" id="IPR020823">
    <property type="entry name" value="Cell_div_FtsA"/>
</dbReference>
<dbReference type="PIRSF" id="PIRSF003101">
    <property type="entry name" value="FtsA"/>
    <property type="match status" value="1"/>
</dbReference>
<dbReference type="CDD" id="cd24048">
    <property type="entry name" value="ASKHA_NBD_FtsA"/>
    <property type="match status" value="1"/>
</dbReference>
<sequence length="436" mass="45665">MTPPAEASRKDLIAALDIGSTKVTCVIAQGEGAEGMRVVGIGTYRSSGLRHGVVVDMDATETAVSNAVDAAEQMAGTRISRVILGVSGSQIRAHRLNAEVSVAGHAIQAADVVRVIDSASAALREAEDRAGIDSVPIHRIPVGFAVDGGAGVKDPTGMFGENLSVDILLATAAPGPVRNIETAIQRCHLGIESLVVTAYASGLSCLVDDERDLGVTVVDMGGGTTSVAVFVEGYVVHVGVLPIGGQHVTNDIARGLSTPVASAERLKTLYGHAMHAPSADRELLDVPLIGEDEDGQTNQVPRSMLTQIIRPRLEETFELVRDHLETAGLFSAAGRRVVLTGGASQLNGARDVAAEILQRQVRLGRPLGLKGMPDAAAGPGFAACAGLLRYGMMGVPFDRGLDRFRRPFANPDAGAPRAPRATSRLGRLGQWFKQNF</sequence>
<dbReference type="PANTHER" id="PTHR32432">
    <property type="entry name" value="CELL DIVISION PROTEIN FTSA-RELATED"/>
    <property type="match status" value="1"/>
</dbReference>